<sequence length="65" mass="7554">LTNHEKRLPQIGLKDKWIRSYWGQFKRLILPGWKIGVGLAVAMIATEEEGYQYMKHGTTSWNGLH</sequence>
<proteinExistence type="predicted"/>
<dbReference type="AlphaFoldDB" id="A0A183GLI8"/>
<accession>A0A183GLI8</accession>
<dbReference type="Proteomes" id="UP000050761">
    <property type="component" value="Unassembled WGS sequence"/>
</dbReference>
<evidence type="ECO:0000313" key="1">
    <source>
        <dbReference type="Proteomes" id="UP000050761"/>
    </source>
</evidence>
<protein>
    <submittedName>
        <fullName evidence="2">NADH dehydrogenase [ubiquinone] 1 beta subcomplex subunit 3</fullName>
    </submittedName>
</protein>
<evidence type="ECO:0000313" key="2">
    <source>
        <dbReference type="WBParaSite" id="HPBE_0002355801-mRNA-1"/>
    </source>
</evidence>
<dbReference type="WBParaSite" id="HPBE_0002355801-mRNA-1">
    <property type="protein sequence ID" value="HPBE_0002355801-mRNA-1"/>
    <property type="gene ID" value="HPBE_0002355801"/>
</dbReference>
<organism evidence="1 2">
    <name type="scientific">Heligmosomoides polygyrus</name>
    <name type="common">Parasitic roundworm</name>
    <dbReference type="NCBI Taxonomy" id="6339"/>
    <lineage>
        <taxon>Eukaryota</taxon>
        <taxon>Metazoa</taxon>
        <taxon>Ecdysozoa</taxon>
        <taxon>Nematoda</taxon>
        <taxon>Chromadorea</taxon>
        <taxon>Rhabditida</taxon>
        <taxon>Rhabditina</taxon>
        <taxon>Rhabditomorpha</taxon>
        <taxon>Strongyloidea</taxon>
        <taxon>Heligmosomidae</taxon>
        <taxon>Heligmosomoides</taxon>
    </lineage>
</organism>
<name>A0A183GLI8_HELPZ</name>
<reference evidence="2" key="1">
    <citation type="submission" date="2019-09" db="UniProtKB">
        <authorList>
            <consortium name="WormBaseParasite"/>
        </authorList>
    </citation>
    <scope>IDENTIFICATION</scope>
</reference>
<keyword evidence="1" id="KW-1185">Reference proteome</keyword>